<gene>
    <name evidence="1" type="ORF">METZ01_LOCUS254832</name>
</gene>
<evidence type="ECO:0000313" key="1">
    <source>
        <dbReference type="EMBL" id="SVC01978.1"/>
    </source>
</evidence>
<dbReference type="AlphaFoldDB" id="A0A382IQZ3"/>
<dbReference type="EMBL" id="UINC01068964">
    <property type="protein sequence ID" value="SVC01978.1"/>
    <property type="molecule type" value="Genomic_DNA"/>
</dbReference>
<dbReference type="PROSITE" id="PS51257">
    <property type="entry name" value="PROKAR_LIPOPROTEIN"/>
    <property type="match status" value="1"/>
</dbReference>
<reference evidence="1" key="1">
    <citation type="submission" date="2018-05" db="EMBL/GenBank/DDBJ databases">
        <authorList>
            <person name="Lanie J.A."/>
            <person name="Ng W.-L."/>
            <person name="Kazmierczak K.M."/>
            <person name="Andrzejewski T.M."/>
            <person name="Davidsen T.M."/>
            <person name="Wayne K.J."/>
            <person name="Tettelin H."/>
            <person name="Glass J.I."/>
            <person name="Rusch D."/>
            <person name="Podicherti R."/>
            <person name="Tsui H.-C.T."/>
            <person name="Winkler M.E."/>
        </authorList>
    </citation>
    <scope>NUCLEOTIDE SEQUENCE</scope>
</reference>
<organism evidence="1">
    <name type="scientific">marine metagenome</name>
    <dbReference type="NCBI Taxonomy" id="408172"/>
    <lineage>
        <taxon>unclassified sequences</taxon>
        <taxon>metagenomes</taxon>
        <taxon>ecological metagenomes</taxon>
    </lineage>
</organism>
<protein>
    <submittedName>
        <fullName evidence="1">Uncharacterized protein</fullName>
    </submittedName>
</protein>
<proteinExistence type="predicted"/>
<accession>A0A382IQZ3</accession>
<name>A0A382IQZ3_9ZZZZ</name>
<sequence length="37" mass="4148">MFGNAKFRWFLLILIVFAIVSSGCASQLFQIAEIAQN</sequence>
<feature type="non-terminal residue" evidence="1">
    <location>
        <position position="37"/>
    </location>
</feature>